<dbReference type="EMBL" id="AUSU01000957">
    <property type="protein sequence ID" value="EPS72133.1"/>
    <property type="molecule type" value="Genomic_DNA"/>
</dbReference>
<evidence type="ECO:0000313" key="3">
    <source>
        <dbReference type="EMBL" id="EPS72133.1"/>
    </source>
</evidence>
<dbReference type="SUPFAM" id="SSF81698">
    <property type="entry name" value="FF domain"/>
    <property type="match status" value="2"/>
</dbReference>
<dbReference type="InterPro" id="IPR039726">
    <property type="entry name" value="Prp40-like"/>
</dbReference>
<dbReference type="Gene3D" id="1.10.10.440">
    <property type="entry name" value="FF domain"/>
    <property type="match status" value="2"/>
</dbReference>
<name>S8E8F0_9LAMI</name>
<evidence type="ECO:0000259" key="2">
    <source>
        <dbReference type="PROSITE" id="PS51676"/>
    </source>
</evidence>
<reference evidence="3 4" key="1">
    <citation type="journal article" date="2013" name="BMC Genomics">
        <title>The miniature genome of a carnivorous plant Genlisea aurea contains a low number of genes and short non-coding sequences.</title>
        <authorList>
            <person name="Leushkin E.V."/>
            <person name="Sutormin R.A."/>
            <person name="Nabieva E.R."/>
            <person name="Penin A.A."/>
            <person name="Kondrashov A.S."/>
            <person name="Logacheva M.D."/>
        </authorList>
    </citation>
    <scope>NUCLEOTIDE SEQUENCE [LARGE SCALE GENOMIC DNA]</scope>
</reference>
<proteinExistence type="predicted"/>
<dbReference type="Pfam" id="PF25432">
    <property type="entry name" value="FF_PRPF40A"/>
    <property type="match status" value="1"/>
</dbReference>
<feature type="domain" description="FF" evidence="2">
    <location>
        <begin position="5"/>
        <end position="68"/>
    </location>
</feature>
<dbReference type="GO" id="GO:0045292">
    <property type="term" value="P:mRNA cis splicing, via spliceosome"/>
    <property type="evidence" value="ECO:0007669"/>
    <property type="project" value="InterPro"/>
</dbReference>
<dbReference type="Pfam" id="PF01846">
    <property type="entry name" value="FF"/>
    <property type="match status" value="1"/>
</dbReference>
<dbReference type="AlphaFoldDB" id="S8E8F0"/>
<feature type="non-terminal residue" evidence="3">
    <location>
        <position position="204"/>
    </location>
</feature>
<dbReference type="SMART" id="SM00441">
    <property type="entry name" value="FF"/>
    <property type="match status" value="2"/>
</dbReference>
<dbReference type="Proteomes" id="UP000015453">
    <property type="component" value="Unassembled WGS sequence"/>
</dbReference>
<dbReference type="InterPro" id="IPR002713">
    <property type="entry name" value="FF_domain"/>
</dbReference>
<dbReference type="FunFam" id="1.10.10.440:FF:000026">
    <property type="entry name" value="Pre-mRNA-processing protein 40A"/>
    <property type="match status" value="1"/>
</dbReference>
<dbReference type="GO" id="GO:0003723">
    <property type="term" value="F:RNA binding"/>
    <property type="evidence" value="ECO:0007669"/>
    <property type="project" value="TreeGrafter"/>
</dbReference>
<protein>
    <recommendedName>
        <fullName evidence="2">FF domain-containing protein</fullName>
    </recommendedName>
</protein>
<dbReference type="OrthoDB" id="187617at2759"/>
<feature type="domain" description="FF" evidence="2">
    <location>
        <begin position="130"/>
        <end position="195"/>
    </location>
</feature>
<organism evidence="3 4">
    <name type="scientific">Genlisea aurea</name>
    <dbReference type="NCBI Taxonomy" id="192259"/>
    <lineage>
        <taxon>Eukaryota</taxon>
        <taxon>Viridiplantae</taxon>
        <taxon>Streptophyta</taxon>
        <taxon>Embryophyta</taxon>
        <taxon>Tracheophyta</taxon>
        <taxon>Spermatophyta</taxon>
        <taxon>Magnoliopsida</taxon>
        <taxon>eudicotyledons</taxon>
        <taxon>Gunneridae</taxon>
        <taxon>Pentapetalae</taxon>
        <taxon>asterids</taxon>
        <taxon>lamiids</taxon>
        <taxon>Lamiales</taxon>
        <taxon>Lentibulariaceae</taxon>
        <taxon>Genlisea</taxon>
    </lineage>
</organism>
<feature type="coiled-coil region" evidence="1">
    <location>
        <begin position="122"/>
        <end position="150"/>
    </location>
</feature>
<gene>
    <name evidence="3" type="ORF">M569_02623</name>
</gene>
<accession>S8E8F0</accession>
<feature type="non-terminal residue" evidence="3">
    <location>
        <position position="1"/>
    </location>
</feature>
<dbReference type="GO" id="GO:0071004">
    <property type="term" value="C:U2-type prespliceosome"/>
    <property type="evidence" value="ECO:0007669"/>
    <property type="project" value="TreeGrafter"/>
</dbReference>
<dbReference type="PANTHER" id="PTHR11864">
    <property type="entry name" value="PRE-MRNA-PROCESSING PROTEIN PRP40"/>
    <property type="match status" value="1"/>
</dbReference>
<evidence type="ECO:0000313" key="4">
    <source>
        <dbReference type="Proteomes" id="UP000015453"/>
    </source>
</evidence>
<dbReference type="InterPro" id="IPR036517">
    <property type="entry name" value="FF_domain_sf"/>
</dbReference>
<dbReference type="GO" id="GO:0005685">
    <property type="term" value="C:U1 snRNP"/>
    <property type="evidence" value="ECO:0007669"/>
    <property type="project" value="TreeGrafter"/>
</dbReference>
<dbReference type="PANTHER" id="PTHR11864:SF31">
    <property type="entry name" value="PRE-MRNA-PROCESSING PROTEIN 40A-LIKE ISOFORM X1"/>
    <property type="match status" value="1"/>
</dbReference>
<keyword evidence="4" id="KW-1185">Reference proteome</keyword>
<sequence>DQLRRAERKNRDAFRRMMEDHISDGTFTAKTLWRDYCQHVKNSEAYEGVASNIYGSTPKDLFEEVAEELEKKYDEDKAFIKDFLKQEKITIASSLTFEVFKSDIMDSVSFASISDTNMKLVYEDLIDRAKEKEEKEAKKLKRLAKDFTDMLSSIKEIDALSTWEDCKELVEDSSEYRAMGEESHCKEIFEEYISWVQEKAKEKV</sequence>
<comment type="caution">
    <text evidence="3">The sequence shown here is derived from an EMBL/GenBank/DDBJ whole genome shotgun (WGS) entry which is preliminary data.</text>
</comment>
<dbReference type="PROSITE" id="PS51676">
    <property type="entry name" value="FF"/>
    <property type="match status" value="2"/>
</dbReference>
<keyword evidence="1" id="KW-0175">Coiled coil</keyword>
<evidence type="ECO:0000256" key="1">
    <source>
        <dbReference type="SAM" id="Coils"/>
    </source>
</evidence>